<feature type="compositionally biased region" description="Polar residues" evidence="3">
    <location>
        <begin position="897"/>
        <end position="907"/>
    </location>
</feature>
<dbReference type="RefSeq" id="XP_018736971.1">
    <property type="nucleotide sequence ID" value="XM_018879015.1"/>
</dbReference>
<dbReference type="PANTHER" id="PTHR16166">
    <property type="entry name" value="VACUOLAR PROTEIN SORTING-ASSOCIATED PROTEIN VPS13"/>
    <property type="match status" value="1"/>
</dbReference>
<dbReference type="KEGG" id="slb:AWJ20_2087"/>
<evidence type="ECO:0000256" key="1">
    <source>
        <dbReference type="ARBA" id="ARBA00006545"/>
    </source>
</evidence>
<keyword evidence="6" id="KW-1185">Reference proteome</keyword>
<name>A0A167EV22_9ASCO</name>
<sequence>MSDGLTAGSEVALPSVLPFEPTDSSLDPLLGSSAALSKLFKLPLNVLEGHLGELVLQIPWSNLKNQPVKVVIQDVFLLAEPRLDEDYDPEEESRREQELKKERLERLELLEKSTPSQGYSQQDVQKNQSFTESLINKTIENLQITIRNIHIRYEDQTSVPGHPFSLGFTLEELSALSTDDEWNPKFIQSITHVTRKLAKLNSLAIYWNTDSDSIRRTSDDESGEKMLDNFRTMIISKEKAERNQYILKPVSGIGRITLNKFPSDSQPKSKVQLIFDELGFVFDSDQYRDALWTADLFRLYMNSKEFKRFRPTVSVKEDPKAWFKYAAEAVRSHIHEKNKPWNWDYLTMRLQIRRRYIDLYKLRTKSSPPGTLSNPDEQAEFKQLEFDLSFEDIKFYRSLAKAELRKEQAKVKEEKKRTILGGTSQSDSGSAAPAASWTSWIWGGGAKNANQASNGDDEVTMTEEQRKELYDVIEWDEKAAVEKSVTVPQNQITLEVETALESGSFTIRNDPHGASHDVAAVYFNGFKAQFLQRPTSFLTSISLQEFRVDDKSEGTLFKQIVTVKPLSHEDDHTHHNVDSHDSTPSTESESAVTSGNSGESSEDAFFWLSFEKNPLDESADSSLHVKTKSITIFYNAHFLERVARFFKPPKTHLETIGAIINAAGATVEGIRNQTRIGLEYALQEHKTANVKLDLQAPLIVIPLDVTSWKSPCVIIDAGHISLLSELAPSELLDEIKKKKSHQYKERDWERLESLMYDKFKLQFHDTQILLGNNVRDTMKQLHQENSENPAHVIDRINMDFLVEISILPEAYSLTKFKVTGHLPLFSASMSDAKYKLMMQIIDKSIPNFNFDDDEDIEDLSDPDPALPPSEIFSRPAAVEHDYGFDSDEDKEPDGETSDAQSVTSTSTADIGSSTVASSIQANATSESQNIFVFVFKIDKVELSLHRCIDDSTLEQSPLVDMVMEQFELEYCFRSLEMTADVTLGSLRIEDYIDTKCPSELRQIVSSSNSGDSTSDLFKVKYRRIKLPIIKKTGEEPSDQIVEVSMSTIRFVVEPKTFLTLLDFIITTFTNPEEAEASDSPRIEDVEPAAGQDSPQESVAPAGQGSIDVRVDLRSIILILNDEGLQLGTLKLDSALVSVRLFGETMNIHSRIGGFSLQDDTGETQIPSDSNLNQLISIEGDELADFRYETFDRSRKDLSYNSSIYFRLGSLRVNVIEKPLSRIIGFASRLLQMKGLYDRARQLAMNQANQIESPDKIRFDVIIKTPIFFFPTISADSGDKYDSVTANLGEIYLQNKFESVDGVEDVAINNVSAGVRDMKLTSRFYFEESWSQNLEIIDKIDILFDISKAD</sequence>
<evidence type="ECO:0000259" key="4">
    <source>
        <dbReference type="Pfam" id="PF12624"/>
    </source>
</evidence>
<dbReference type="GO" id="GO:0006623">
    <property type="term" value="P:protein targeting to vacuole"/>
    <property type="evidence" value="ECO:0007669"/>
    <property type="project" value="TreeGrafter"/>
</dbReference>
<feature type="domain" description="Chorein N-terminal" evidence="4">
    <location>
        <begin position="35"/>
        <end position="851"/>
    </location>
</feature>
<dbReference type="GO" id="GO:0045053">
    <property type="term" value="P:protein retention in Golgi apparatus"/>
    <property type="evidence" value="ECO:0007669"/>
    <property type="project" value="TreeGrafter"/>
</dbReference>
<reference evidence="5 6" key="1">
    <citation type="submission" date="2016-02" db="EMBL/GenBank/DDBJ databases">
        <title>Complete genome sequence and transcriptome regulation of the pentose utilising yeast Sugiyamaella lignohabitans.</title>
        <authorList>
            <person name="Bellasio M."/>
            <person name="Peymann A."/>
            <person name="Valli M."/>
            <person name="Sipitzky M."/>
            <person name="Graf A."/>
            <person name="Sauer M."/>
            <person name="Marx H."/>
            <person name="Mattanovich D."/>
        </authorList>
    </citation>
    <scope>NUCLEOTIDE SEQUENCE [LARGE SCALE GENOMIC DNA]</scope>
    <source>
        <strain evidence="5 6">CBS 10342</strain>
    </source>
</reference>
<keyword evidence="2" id="KW-0813">Transport</keyword>
<evidence type="ECO:0000313" key="5">
    <source>
        <dbReference type="EMBL" id="ANB14494.1"/>
    </source>
</evidence>
<dbReference type="InterPro" id="IPR026847">
    <property type="entry name" value="VPS13"/>
</dbReference>
<dbReference type="GO" id="GO:0007005">
    <property type="term" value="P:mitochondrion organization"/>
    <property type="evidence" value="ECO:0007669"/>
    <property type="project" value="TreeGrafter"/>
</dbReference>
<feature type="region of interest" description="Disordered" evidence="3">
    <location>
        <begin position="1072"/>
        <end position="1102"/>
    </location>
</feature>
<gene>
    <name evidence="5" type="primary">VPS13</name>
    <name evidence="5" type="ORF">AWJ20_2087</name>
</gene>
<proteinExistence type="inferred from homology"/>
<comment type="similarity">
    <text evidence="1">Belongs to the VPS13 family.</text>
</comment>
<feature type="compositionally biased region" description="Acidic residues" evidence="3">
    <location>
        <begin position="852"/>
        <end position="861"/>
    </location>
</feature>
<evidence type="ECO:0000313" key="6">
    <source>
        <dbReference type="Proteomes" id="UP000189580"/>
    </source>
</evidence>
<feature type="compositionally biased region" description="Basic and acidic residues" evidence="3">
    <location>
        <begin position="568"/>
        <end position="581"/>
    </location>
</feature>
<feature type="compositionally biased region" description="Polar residues" evidence="3">
    <location>
        <begin position="582"/>
        <end position="599"/>
    </location>
</feature>
<dbReference type="EMBL" id="CP014503">
    <property type="protein sequence ID" value="ANB14494.1"/>
    <property type="molecule type" value="Genomic_DNA"/>
</dbReference>
<feature type="compositionally biased region" description="Acidic residues" evidence="3">
    <location>
        <begin position="884"/>
        <end position="896"/>
    </location>
</feature>
<dbReference type="OrthoDB" id="428159at2759"/>
<evidence type="ECO:0000256" key="2">
    <source>
        <dbReference type="ARBA" id="ARBA00022448"/>
    </source>
</evidence>
<dbReference type="PANTHER" id="PTHR16166:SF93">
    <property type="entry name" value="INTERMEMBRANE LIPID TRANSFER PROTEIN VPS13"/>
    <property type="match status" value="1"/>
</dbReference>
<dbReference type="InterPro" id="IPR026854">
    <property type="entry name" value="VPS13_N"/>
</dbReference>
<dbReference type="GeneID" id="30033959"/>
<dbReference type="Pfam" id="PF12624">
    <property type="entry name" value="VPS13_N"/>
    <property type="match status" value="1"/>
</dbReference>
<dbReference type="Proteomes" id="UP000189580">
    <property type="component" value="Chromosome b"/>
</dbReference>
<evidence type="ECO:0000256" key="3">
    <source>
        <dbReference type="SAM" id="MobiDB-lite"/>
    </source>
</evidence>
<dbReference type="GO" id="GO:0045324">
    <property type="term" value="P:late endosome to vacuole transport"/>
    <property type="evidence" value="ECO:0007669"/>
    <property type="project" value="TreeGrafter"/>
</dbReference>
<organism evidence="5 6">
    <name type="scientific">Sugiyamaella lignohabitans</name>
    <dbReference type="NCBI Taxonomy" id="796027"/>
    <lineage>
        <taxon>Eukaryota</taxon>
        <taxon>Fungi</taxon>
        <taxon>Dikarya</taxon>
        <taxon>Ascomycota</taxon>
        <taxon>Saccharomycotina</taxon>
        <taxon>Dipodascomycetes</taxon>
        <taxon>Dipodascales</taxon>
        <taxon>Trichomonascaceae</taxon>
        <taxon>Sugiyamaella</taxon>
    </lineage>
</organism>
<feature type="region of interest" description="Disordered" evidence="3">
    <location>
        <begin position="852"/>
        <end position="907"/>
    </location>
</feature>
<accession>A0A167EV22</accession>
<feature type="region of interest" description="Disordered" evidence="3">
    <location>
        <begin position="568"/>
        <end position="599"/>
    </location>
</feature>
<protein>
    <submittedName>
        <fullName evidence="5">Membrane morphogenesis protein VPS13</fullName>
    </submittedName>
</protein>